<sequence length="611" mass="68003">MLQRSFEAVLRKRMEDLIVQKQEEESLLEVNGISEPQLHFPKENGPDSLKISSDGNLPDSQIDSSMHTNEFKEQEKELRMIELEDNARKIEEALEFQRQIQNEANQSQVAEQQKKLDQTQSKMTSDGFSDVARILSADDLNKTQLKPSTQCAQGTGDSYDVLQVGLVLSPTILDIEKGVPNRDFPQVAAIFSVRQTSRRRRGQKGSSKLIEGESQGPSLSGKGNAGDWSSGVLSQDNTRQNVDPLLEDFSTKALKELHEDNDSEKFQDEEIEVVQKSPGCPCLLKADLDCLHNENSVVFLFKQDTLYSHVQMSSLACAVQGTTKIAKDTGHRDSDPASTTTDGSDAVGVGLQNIIGNYNCFLNVIIQGQMNDVSEVLGVIFDRLHQSFRRPLGASGYESVEISAEGSLGCEVSNACLVHSLFGMYISERMTCSCGLESRFLEDASFVHNINASALRTTKKLMSTDCSFDYLVDLVKRDAQRACDPDSGGCGKLNHINHFLSSRPQDFTAVLRWAKIEESVEDIAETLATLSTEIDMSVFYCGLDPKQIHSLVSVVCYVGQHYCCFAYDHEIDQWILYDDANVKVIGGWADVLDVCEERHMRPEILFFEAVK</sequence>
<dbReference type="Pfam" id="PF00443">
    <property type="entry name" value="UCH"/>
    <property type="match status" value="1"/>
</dbReference>
<evidence type="ECO:0000313" key="6">
    <source>
        <dbReference type="EMBL" id="KAK4750412.1"/>
    </source>
</evidence>
<keyword evidence="2" id="KW-0378">Hydrolase</keyword>
<dbReference type="PROSITE" id="PS50235">
    <property type="entry name" value="USP_3"/>
    <property type="match status" value="1"/>
</dbReference>
<dbReference type="PANTHER" id="PTHR22975">
    <property type="entry name" value="UBIQUITIN SPECIFIC PROTEINASE"/>
    <property type="match status" value="1"/>
</dbReference>
<evidence type="ECO:0000313" key="7">
    <source>
        <dbReference type="Proteomes" id="UP001345219"/>
    </source>
</evidence>
<dbReference type="InterPro" id="IPR052398">
    <property type="entry name" value="Ubiquitin_hydrolase_53/54"/>
</dbReference>
<organism evidence="6 7">
    <name type="scientific">Trapa incisa</name>
    <dbReference type="NCBI Taxonomy" id="236973"/>
    <lineage>
        <taxon>Eukaryota</taxon>
        <taxon>Viridiplantae</taxon>
        <taxon>Streptophyta</taxon>
        <taxon>Embryophyta</taxon>
        <taxon>Tracheophyta</taxon>
        <taxon>Spermatophyta</taxon>
        <taxon>Magnoliopsida</taxon>
        <taxon>eudicotyledons</taxon>
        <taxon>Gunneridae</taxon>
        <taxon>Pentapetalae</taxon>
        <taxon>rosids</taxon>
        <taxon>malvids</taxon>
        <taxon>Myrtales</taxon>
        <taxon>Lythraceae</taxon>
        <taxon>Trapa</taxon>
    </lineage>
</organism>
<evidence type="ECO:0000256" key="1">
    <source>
        <dbReference type="ARBA" id="ARBA00022786"/>
    </source>
</evidence>
<keyword evidence="1" id="KW-0833">Ubl conjugation pathway</keyword>
<dbReference type="GO" id="GO:0004843">
    <property type="term" value="F:cysteine-type deubiquitinase activity"/>
    <property type="evidence" value="ECO:0007669"/>
    <property type="project" value="InterPro"/>
</dbReference>
<feature type="coiled-coil region" evidence="3">
    <location>
        <begin position="73"/>
        <end position="122"/>
    </location>
</feature>
<dbReference type="EMBL" id="JAXIOK010000017">
    <property type="protein sequence ID" value="KAK4750412.1"/>
    <property type="molecule type" value="Genomic_DNA"/>
</dbReference>
<reference evidence="6 7" key="1">
    <citation type="journal article" date="2023" name="Hortic Res">
        <title>Pangenome of water caltrop reveals structural variations and asymmetric subgenome divergence after allopolyploidization.</title>
        <authorList>
            <person name="Zhang X."/>
            <person name="Chen Y."/>
            <person name="Wang L."/>
            <person name="Yuan Y."/>
            <person name="Fang M."/>
            <person name="Shi L."/>
            <person name="Lu R."/>
            <person name="Comes H.P."/>
            <person name="Ma Y."/>
            <person name="Chen Y."/>
            <person name="Huang G."/>
            <person name="Zhou Y."/>
            <person name="Zheng Z."/>
            <person name="Qiu Y."/>
        </authorList>
    </citation>
    <scope>NUCLEOTIDE SEQUENCE [LARGE SCALE GENOMIC DNA]</scope>
    <source>
        <tissue evidence="6">Roots</tissue>
    </source>
</reference>
<name>A0AAN7JNH1_9MYRT</name>
<proteinExistence type="predicted"/>
<accession>A0AAN7JNH1</accession>
<dbReference type="InterPro" id="IPR001394">
    <property type="entry name" value="Peptidase_C19_UCH"/>
</dbReference>
<dbReference type="InterPro" id="IPR028889">
    <property type="entry name" value="USP"/>
</dbReference>
<dbReference type="Gene3D" id="3.90.70.10">
    <property type="entry name" value="Cysteine proteinases"/>
    <property type="match status" value="1"/>
</dbReference>
<feature type="region of interest" description="Disordered" evidence="4">
    <location>
        <begin position="195"/>
        <end position="239"/>
    </location>
</feature>
<feature type="domain" description="USP" evidence="5">
    <location>
        <begin position="273"/>
        <end position="610"/>
    </location>
</feature>
<evidence type="ECO:0000259" key="5">
    <source>
        <dbReference type="PROSITE" id="PS50235"/>
    </source>
</evidence>
<dbReference type="AlphaFoldDB" id="A0AAN7JNH1"/>
<comment type="caution">
    <text evidence="6">The sequence shown here is derived from an EMBL/GenBank/DDBJ whole genome shotgun (WGS) entry which is preliminary data.</text>
</comment>
<dbReference type="InterPro" id="IPR038765">
    <property type="entry name" value="Papain-like_cys_pep_sf"/>
</dbReference>
<gene>
    <name evidence="6" type="ORF">SAY87_003894</name>
</gene>
<dbReference type="GO" id="GO:0016579">
    <property type="term" value="P:protein deubiquitination"/>
    <property type="evidence" value="ECO:0007669"/>
    <property type="project" value="InterPro"/>
</dbReference>
<evidence type="ECO:0000256" key="3">
    <source>
        <dbReference type="SAM" id="Coils"/>
    </source>
</evidence>
<dbReference type="SUPFAM" id="SSF54001">
    <property type="entry name" value="Cysteine proteinases"/>
    <property type="match status" value="1"/>
</dbReference>
<dbReference type="Proteomes" id="UP001345219">
    <property type="component" value="Chromosome 4"/>
</dbReference>
<evidence type="ECO:0000256" key="2">
    <source>
        <dbReference type="ARBA" id="ARBA00022801"/>
    </source>
</evidence>
<keyword evidence="7" id="KW-1185">Reference proteome</keyword>
<evidence type="ECO:0000256" key="4">
    <source>
        <dbReference type="SAM" id="MobiDB-lite"/>
    </source>
</evidence>
<dbReference type="PANTHER" id="PTHR22975:SF9">
    <property type="entry name" value="ECHINUS SPLICE FORM 3"/>
    <property type="match status" value="1"/>
</dbReference>
<dbReference type="CDD" id="cd02257">
    <property type="entry name" value="Peptidase_C19"/>
    <property type="match status" value="1"/>
</dbReference>
<keyword evidence="3" id="KW-0175">Coiled coil</keyword>
<protein>
    <recommendedName>
        <fullName evidence="5">USP domain-containing protein</fullName>
    </recommendedName>
</protein>